<dbReference type="Proteomes" id="UP001175228">
    <property type="component" value="Unassembled WGS sequence"/>
</dbReference>
<name>A0AA39PKL5_9AGAR</name>
<gene>
    <name evidence="1" type="ORF">EDD18DRAFT_1196423</name>
</gene>
<organism evidence="1 2">
    <name type="scientific">Armillaria luteobubalina</name>
    <dbReference type="NCBI Taxonomy" id="153913"/>
    <lineage>
        <taxon>Eukaryota</taxon>
        <taxon>Fungi</taxon>
        <taxon>Dikarya</taxon>
        <taxon>Basidiomycota</taxon>
        <taxon>Agaricomycotina</taxon>
        <taxon>Agaricomycetes</taxon>
        <taxon>Agaricomycetidae</taxon>
        <taxon>Agaricales</taxon>
        <taxon>Marasmiineae</taxon>
        <taxon>Physalacriaceae</taxon>
        <taxon>Armillaria</taxon>
    </lineage>
</organism>
<dbReference type="AlphaFoldDB" id="A0AA39PKL5"/>
<dbReference type="EMBL" id="JAUEPU010000051">
    <property type="protein sequence ID" value="KAK0485451.1"/>
    <property type="molecule type" value="Genomic_DNA"/>
</dbReference>
<protein>
    <submittedName>
        <fullName evidence="1">Uncharacterized protein</fullName>
    </submittedName>
</protein>
<sequence length="175" mass="19381">MRTCSTCPRPIAADSCRGSRAVEDRNSEGVIAYIIDASTTRPGIANSLALLRTSSSHPLLVSNSSGLSVSRYDRGKYLVFPKVCAIMILTFRYQNFRSKLRPSACPSVRYVDTRAVHSKRRVLLRCNFHVTVLDYCAEIPWKIITESNLELHRQGTISATQNTKSEGPRCSLSGG</sequence>
<proteinExistence type="predicted"/>
<evidence type="ECO:0000313" key="2">
    <source>
        <dbReference type="Proteomes" id="UP001175228"/>
    </source>
</evidence>
<keyword evidence="2" id="KW-1185">Reference proteome</keyword>
<reference evidence="1" key="1">
    <citation type="submission" date="2023-06" db="EMBL/GenBank/DDBJ databases">
        <authorList>
            <consortium name="Lawrence Berkeley National Laboratory"/>
            <person name="Ahrendt S."/>
            <person name="Sahu N."/>
            <person name="Indic B."/>
            <person name="Wong-Bajracharya J."/>
            <person name="Merenyi Z."/>
            <person name="Ke H.-M."/>
            <person name="Monk M."/>
            <person name="Kocsube S."/>
            <person name="Drula E."/>
            <person name="Lipzen A."/>
            <person name="Balint B."/>
            <person name="Henrissat B."/>
            <person name="Andreopoulos B."/>
            <person name="Martin F.M."/>
            <person name="Harder C.B."/>
            <person name="Rigling D."/>
            <person name="Ford K.L."/>
            <person name="Foster G.D."/>
            <person name="Pangilinan J."/>
            <person name="Papanicolaou A."/>
            <person name="Barry K."/>
            <person name="LaButti K."/>
            <person name="Viragh M."/>
            <person name="Koriabine M."/>
            <person name="Yan M."/>
            <person name="Riley R."/>
            <person name="Champramary S."/>
            <person name="Plett K.L."/>
            <person name="Tsai I.J."/>
            <person name="Slot J."/>
            <person name="Sipos G."/>
            <person name="Plett J."/>
            <person name="Nagy L.G."/>
            <person name="Grigoriev I.V."/>
        </authorList>
    </citation>
    <scope>NUCLEOTIDE SEQUENCE</scope>
    <source>
        <strain evidence="1">HWK02</strain>
    </source>
</reference>
<accession>A0AA39PKL5</accession>
<evidence type="ECO:0000313" key="1">
    <source>
        <dbReference type="EMBL" id="KAK0485451.1"/>
    </source>
</evidence>
<comment type="caution">
    <text evidence="1">The sequence shown here is derived from an EMBL/GenBank/DDBJ whole genome shotgun (WGS) entry which is preliminary data.</text>
</comment>